<dbReference type="OrthoDB" id="4494979at2"/>
<evidence type="ECO:0000256" key="1">
    <source>
        <dbReference type="ARBA" id="ARBA00007812"/>
    </source>
</evidence>
<dbReference type="InterPro" id="IPR012001">
    <property type="entry name" value="Thiamin_PyroP_enz_TPP-bd_dom"/>
</dbReference>
<dbReference type="Proteomes" id="UP000065807">
    <property type="component" value="Chromosome"/>
</dbReference>
<dbReference type="RefSeq" id="WP_068135803.1">
    <property type="nucleotide sequence ID" value="NZ_AP014924.1"/>
</dbReference>
<comment type="similarity">
    <text evidence="1 3">Belongs to the TPP enzyme family.</text>
</comment>
<feature type="region of interest" description="Disordered" evidence="4">
    <location>
        <begin position="353"/>
        <end position="387"/>
    </location>
</feature>
<dbReference type="GO" id="GO:0000287">
    <property type="term" value="F:magnesium ion binding"/>
    <property type="evidence" value="ECO:0007669"/>
    <property type="project" value="InterPro"/>
</dbReference>
<dbReference type="Gene3D" id="3.40.50.970">
    <property type="match status" value="2"/>
</dbReference>
<keyword evidence="9" id="KW-1185">Reference proteome</keyword>
<dbReference type="CDD" id="cd02002">
    <property type="entry name" value="TPP_BFDC"/>
    <property type="match status" value="1"/>
</dbReference>
<dbReference type="AlphaFoldDB" id="A0A0K2SK72"/>
<dbReference type="KEGG" id="lpil:LIP_1378"/>
<sequence length="604" mass="63617">MDLEQLQTSTGTVAARLLDALSEAGVDRIFGNPGTTELPLLAALAGRPSPRYVMALHDGVAVGMAHGYAQAGRRLGVVNLHAAPGLANAMGNLYNAHRSGVPLLVTAGQVPSRLALHDPPLAGDLVSMARPVTKWAYELRRAGELVPALRRAIHTALTPPAGPVFLGLPVDLLEEPVPEESLALPRAVEPGRAEPSDLAEIAREILEAGAPLMVVGERAARAEVQLLLVELAELLGVEVRAERIPPRLAFPTDHPLWAGPLPAGGPELGRVLGEADLLLVVGASRLVPVLWAPEWDAARTARQVRFEESHGALLEGLASREAVVGPFTATLRALVWAVRQAVAADPALAERLQERRTDREAALQAERSRRDAGESGPKAGDAGGSVIPGAVDGRSDIGTALTAESVAAALEHLLPADSVVVEEALTSTRALLARRTFRDPEAFHGIKGTALGWGLPAAVGVKLARPERTVLAFVGDGSVLYSFQALWTAARERLKLPVVILRNGAYRILKEGFGETPGRGGGAGAPGEAALAPQADLLEMRLGPPYPDYVELARGLGAAGRRVRTPSQLDEGLTWALAEAGPAVLEVWIDGAHREETDDTERGE</sequence>
<dbReference type="InterPro" id="IPR000399">
    <property type="entry name" value="TPP-bd_CS"/>
</dbReference>
<feature type="domain" description="Thiamine pyrophosphate enzyme N-terminal TPP-binding" evidence="7">
    <location>
        <begin position="12"/>
        <end position="116"/>
    </location>
</feature>
<evidence type="ECO:0000259" key="6">
    <source>
        <dbReference type="Pfam" id="PF02775"/>
    </source>
</evidence>
<dbReference type="PANTHER" id="PTHR18968">
    <property type="entry name" value="THIAMINE PYROPHOSPHATE ENZYMES"/>
    <property type="match status" value="1"/>
</dbReference>
<reference evidence="9" key="1">
    <citation type="submission" date="2015-07" db="EMBL/GenBank/DDBJ databases">
        <title>Complete genome sequence and phylogenetic analysis of Limnochorda pilosa.</title>
        <authorList>
            <person name="Watanabe M."/>
            <person name="Kojima H."/>
            <person name="Fukui M."/>
        </authorList>
    </citation>
    <scope>NUCLEOTIDE SEQUENCE [LARGE SCALE GENOMIC DNA]</scope>
    <source>
        <strain evidence="9">HC45</strain>
    </source>
</reference>
<dbReference type="CDD" id="cd07035">
    <property type="entry name" value="TPP_PYR_POX_like"/>
    <property type="match status" value="1"/>
</dbReference>
<feature type="compositionally biased region" description="Basic and acidic residues" evidence="4">
    <location>
        <begin position="353"/>
        <end position="373"/>
    </location>
</feature>
<dbReference type="Gene3D" id="3.40.50.1220">
    <property type="entry name" value="TPP-binding domain"/>
    <property type="match status" value="1"/>
</dbReference>
<evidence type="ECO:0000256" key="2">
    <source>
        <dbReference type="ARBA" id="ARBA00023052"/>
    </source>
</evidence>
<dbReference type="STRING" id="1555112.LIP_1378"/>
<name>A0A0K2SK72_LIMPI</name>
<dbReference type="GO" id="GO:0030976">
    <property type="term" value="F:thiamine pyrophosphate binding"/>
    <property type="evidence" value="ECO:0007669"/>
    <property type="project" value="InterPro"/>
</dbReference>
<evidence type="ECO:0000259" key="7">
    <source>
        <dbReference type="Pfam" id="PF02776"/>
    </source>
</evidence>
<dbReference type="InterPro" id="IPR045229">
    <property type="entry name" value="TPP_enz"/>
</dbReference>
<dbReference type="PROSITE" id="PS00187">
    <property type="entry name" value="TPP_ENZYMES"/>
    <property type="match status" value="1"/>
</dbReference>
<dbReference type="SUPFAM" id="SSF52467">
    <property type="entry name" value="DHS-like NAD/FAD-binding domain"/>
    <property type="match status" value="1"/>
</dbReference>
<evidence type="ECO:0000256" key="3">
    <source>
        <dbReference type="RuleBase" id="RU362132"/>
    </source>
</evidence>
<gene>
    <name evidence="8" type="ORF">LIP_1378</name>
</gene>
<dbReference type="SUPFAM" id="SSF52518">
    <property type="entry name" value="Thiamin diphosphate-binding fold (THDP-binding)"/>
    <property type="match status" value="2"/>
</dbReference>
<accession>A0A0K2SK72</accession>
<dbReference type="InterPro" id="IPR012000">
    <property type="entry name" value="Thiamin_PyroP_enz_cen_dom"/>
</dbReference>
<feature type="domain" description="Thiamine pyrophosphate enzyme central" evidence="5">
    <location>
        <begin position="199"/>
        <end position="334"/>
    </location>
</feature>
<dbReference type="Pfam" id="PF02776">
    <property type="entry name" value="TPP_enzyme_N"/>
    <property type="match status" value="1"/>
</dbReference>
<evidence type="ECO:0000313" key="8">
    <source>
        <dbReference type="EMBL" id="BAS27229.1"/>
    </source>
</evidence>
<dbReference type="Pfam" id="PF02775">
    <property type="entry name" value="TPP_enzyme_C"/>
    <property type="match status" value="1"/>
</dbReference>
<proteinExistence type="inferred from homology"/>
<feature type="domain" description="Thiamine pyrophosphate enzyme TPP-binding" evidence="6">
    <location>
        <begin position="448"/>
        <end position="587"/>
    </location>
</feature>
<protein>
    <submittedName>
        <fullName evidence="8">Benzoylformate decarboxylase</fullName>
    </submittedName>
</protein>
<dbReference type="GO" id="GO:0050660">
    <property type="term" value="F:flavin adenine dinucleotide binding"/>
    <property type="evidence" value="ECO:0007669"/>
    <property type="project" value="TreeGrafter"/>
</dbReference>
<dbReference type="InterPro" id="IPR029035">
    <property type="entry name" value="DHS-like_NAD/FAD-binding_dom"/>
</dbReference>
<dbReference type="GO" id="GO:0003984">
    <property type="term" value="F:acetolactate synthase activity"/>
    <property type="evidence" value="ECO:0007669"/>
    <property type="project" value="TreeGrafter"/>
</dbReference>
<keyword evidence="2 3" id="KW-0786">Thiamine pyrophosphate</keyword>
<evidence type="ECO:0000313" key="9">
    <source>
        <dbReference type="Proteomes" id="UP000065807"/>
    </source>
</evidence>
<dbReference type="InterPro" id="IPR029061">
    <property type="entry name" value="THDP-binding"/>
</dbReference>
<dbReference type="InterPro" id="IPR011766">
    <property type="entry name" value="TPP_enzyme_TPP-bd"/>
</dbReference>
<reference evidence="9" key="2">
    <citation type="journal article" date="2016" name="Int. J. Syst. Evol. Microbiol.">
        <title>Complete genome sequence and cell structure of Limnochorda pilosa, a Gram-negative spore-former within the phylum Firmicutes.</title>
        <authorList>
            <person name="Watanabe M."/>
            <person name="Kojima H."/>
            <person name="Fukui M."/>
        </authorList>
    </citation>
    <scope>NUCLEOTIDE SEQUENCE [LARGE SCALE GENOMIC DNA]</scope>
    <source>
        <strain evidence="9">HC45</strain>
    </source>
</reference>
<dbReference type="Pfam" id="PF00205">
    <property type="entry name" value="TPP_enzyme_M"/>
    <property type="match status" value="1"/>
</dbReference>
<dbReference type="PANTHER" id="PTHR18968:SF133">
    <property type="entry name" value="BENZOYLFORMATE DECARBOXYLASE"/>
    <property type="match status" value="1"/>
</dbReference>
<evidence type="ECO:0000259" key="5">
    <source>
        <dbReference type="Pfam" id="PF00205"/>
    </source>
</evidence>
<organism evidence="8 9">
    <name type="scientific">Limnochorda pilosa</name>
    <dbReference type="NCBI Taxonomy" id="1555112"/>
    <lineage>
        <taxon>Bacteria</taxon>
        <taxon>Bacillati</taxon>
        <taxon>Bacillota</taxon>
        <taxon>Limnochordia</taxon>
        <taxon>Limnochordales</taxon>
        <taxon>Limnochordaceae</taxon>
        <taxon>Limnochorda</taxon>
    </lineage>
</organism>
<dbReference type="EMBL" id="AP014924">
    <property type="protein sequence ID" value="BAS27229.1"/>
    <property type="molecule type" value="Genomic_DNA"/>
</dbReference>
<evidence type="ECO:0000256" key="4">
    <source>
        <dbReference type="SAM" id="MobiDB-lite"/>
    </source>
</evidence>